<proteinExistence type="inferred from homology"/>
<evidence type="ECO:0000256" key="3">
    <source>
        <dbReference type="ARBA" id="ARBA00023136"/>
    </source>
</evidence>
<keyword evidence="4 5" id="KW-0131">Cell cycle</keyword>
<dbReference type="Gene3D" id="3.30.1490.110">
    <property type="match status" value="1"/>
</dbReference>
<dbReference type="InterPro" id="IPR003494">
    <property type="entry name" value="SHS2_FtsA"/>
</dbReference>
<evidence type="ECO:0000256" key="1">
    <source>
        <dbReference type="ARBA" id="ARBA00022475"/>
    </source>
</evidence>
<dbReference type="AlphaFoldDB" id="A0A9E2L4C4"/>
<reference evidence="8" key="1">
    <citation type="journal article" date="2021" name="PeerJ">
        <title>Extensive microbial diversity within the chicken gut microbiome revealed by metagenomics and culture.</title>
        <authorList>
            <person name="Gilroy R."/>
            <person name="Ravi A."/>
            <person name="Getino M."/>
            <person name="Pursley I."/>
            <person name="Horton D.L."/>
            <person name="Alikhan N.F."/>
            <person name="Baker D."/>
            <person name="Gharbi K."/>
            <person name="Hall N."/>
            <person name="Watson M."/>
            <person name="Adriaenssens E.M."/>
            <person name="Foster-Nyarko E."/>
            <person name="Jarju S."/>
            <person name="Secka A."/>
            <person name="Antonio M."/>
            <person name="Oren A."/>
            <person name="Chaudhuri R.R."/>
            <person name="La Ragione R."/>
            <person name="Hildebrand F."/>
            <person name="Pallen M.J."/>
        </authorList>
    </citation>
    <scope>NUCLEOTIDE SEQUENCE</scope>
    <source>
        <strain evidence="8">Gambia15-2214</strain>
    </source>
</reference>
<dbReference type="EMBL" id="JAHLFV010000200">
    <property type="protein sequence ID" value="MBU3850617.1"/>
    <property type="molecule type" value="Genomic_DNA"/>
</dbReference>
<dbReference type="Gene3D" id="3.30.420.40">
    <property type="match status" value="2"/>
</dbReference>
<accession>A0A9E2L4C4</accession>
<dbReference type="GO" id="GO:0009898">
    <property type="term" value="C:cytoplasmic side of plasma membrane"/>
    <property type="evidence" value="ECO:0007669"/>
    <property type="project" value="UniProtKB-UniRule"/>
</dbReference>
<evidence type="ECO:0000256" key="5">
    <source>
        <dbReference type="HAMAP-Rule" id="MF_02033"/>
    </source>
</evidence>
<keyword evidence="1 5" id="KW-1003">Cell membrane</keyword>
<evidence type="ECO:0000256" key="4">
    <source>
        <dbReference type="ARBA" id="ARBA00023306"/>
    </source>
</evidence>
<comment type="caution">
    <text evidence="8">The sequence shown here is derived from an EMBL/GenBank/DDBJ whole genome shotgun (WGS) entry which is preliminary data.</text>
</comment>
<keyword evidence="2 5" id="KW-0132">Cell division</keyword>
<dbReference type="InterPro" id="IPR043129">
    <property type="entry name" value="ATPase_NBD"/>
</dbReference>
<dbReference type="PANTHER" id="PTHR32432:SF4">
    <property type="entry name" value="CELL DIVISION PROTEIN FTSA"/>
    <property type="match status" value="1"/>
</dbReference>
<evidence type="ECO:0000313" key="9">
    <source>
        <dbReference type="Proteomes" id="UP000823914"/>
    </source>
</evidence>
<evidence type="ECO:0000256" key="6">
    <source>
        <dbReference type="PIRNR" id="PIRNR003101"/>
    </source>
</evidence>
<dbReference type="SMART" id="SM00842">
    <property type="entry name" value="FtsA"/>
    <property type="match status" value="1"/>
</dbReference>
<comment type="subcellular location">
    <subcellularLocation>
        <location evidence="5">Cell membrane</location>
        <topology evidence="5">Peripheral membrane protein</topology>
        <orientation evidence="5">Cytoplasmic side</orientation>
    </subcellularLocation>
    <text evidence="5">Localizes to the Z ring in an FtsZ-dependent manner. Targeted to the membrane through a conserved C-terminal amphipathic helix.</text>
</comment>
<dbReference type="PIRSF" id="PIRSF003101">
    <property type="entry name" value="FtsA"/>
    <property type="match status" value="1"/>
</dbReference>
<comment type="subunit">
    <text evidence="5">Self-interacts. Interacts with FtsZ.</text>
</comment>
<feature type="domain" description="SHS2" evidence="7">
    <location>
        <begin position="5"/>
        <end position="196"/>
    </location>
</feature>
<reference evidence="8" key="2">
    <citation type="submission" date="2021-04" db="EMBL/GenBank/DDBJ databases">
        <authorList>
            <person name="Gilroy R."/>
        </authorList>
    </citation>
    <scope>NUCLEOTIDE SEQUENCE</scope>
    <source>
        <strain evidence="8">Gambia15-2214</strain>
    </source>
</reference>
<dbReference type="GO" id="GO:0043093">
    <property type="term" value="P:FtsZ-dependent cytokinesis"/>
    <property type="evidence" value="ECO:0007669"/>
    <property type="project" value="UniProtKB-UniRule"/>
</dbReference>
<comment type="similarity">
    <text evidence="5 6">Belongs to the FtsA/MreB family.</text>
</comment>
<dbReference type="SUPFAM" id="SSF53067">
    <property type="entry name" value="Actin-like ATPase domain"/>
    <property type="match status" value="2"/>
</dbReference>
<dbReference type="PANTHER" id="PTHR32432">
    <property type="entry name" value="CELL DIVISION PROTEIN FTSA-RELATED"/>
    <property type="match status" value="1"/>
</dbReference>
<keyword evidence="3 5" id="KW-0472">Membrane</keyword>
<sequence>MSDIVVGLDIGTCFIRTVIGELTDNDRIQIISARKIPSPGLINGTIVNIESVMQSIKEIIEEDETETGYEVRSCVTGIGGGQIESWDSRGVVVVAGKGNTNREITETDMERVIDVAKGFSIPPDRQILHVIPRYYIVDGQGGIKNPKDMLGVRLEAETHLVTASSTSINNIQKCIRRAGYTVDEIMLKTLAATYAVMTDDELELGSILIDLGGENTDAIVFLGGAPICTVSIPVGSTYVTNDIVCVKGISYETAESTKLKYGCCWEDLILDDTEEVIIPGIGGRGPEVLSRRELCQIIQARIEEMFNMIKVEIVRKTHLTQLSGNVVLTGGGAQLLGITELAQKVFRTTAVRVGVPGNRGDIPTEYRLPEYATAIGLVLSNTRLKNRIDTKRHNKYNSGETKRVKSEQSSGIVEKMRAFFNELF</sequence>
<dbReference type="InterPro" id="IPR020823">
    <property type="entry name" value="Cell_div_FtsA"/>
</dbReference>
<evidence type="ECO:0000259" key="7">
    <source>
        <dbReference type="SMART" id="SM00842"/>
    </source>
</evidence>
<gene>
    <name evidence="5 8" type="primary">ftsA</name>
    <name evidence="8" type="ORF">IAA16_08630</name>
</gene>
<dbReference type="HAMAP" id="MF_02033">
    <property type="entry name" value="FtsA"/>
    <property type="match status" value="1"/>
</dbReference>
<dbReference type="InterPro" id="IPR050696">
    <property type="entry name" value="FtsA/MreB"/>
</dbReference>
<evidence type="ECO:0000313" key="8">
    <source>
        <dbReference type="EMBL" id="MBU3850617.1"/>
    </source>
</evidence>
<comment type="function">
    <text evidence="5 6">Cell division protein that is involved in the assembly of the Z ring. May serve as a membrane anchor for the Z ring.</text>
</comment>
<evidence type="ECO:0000256" key="2">
    <source>
        <dbReference type="ARBA" id="ARBA00022618"/>
    </source>
</evidence>
<dbReference type="CDD" id="cd24048">
    <property type="entry name" value="ASKHA_NBD_FtsA"/>
    <property type="match status" value="1"/>
</dbReference>
<organism evidence="8 9">
    <name type="scientific">Candidatus Treponema excrementipullorum</name>
    <dbReference type="NCBI Taxonomy" id="2838768"/>
    <lineage>
        <taxon>Bacteria</taxon>
        <taxon>Pseudomonadati</taxon>
        <taxon>Spirochaetota</taxon>
        <taxon>Spirochaetia</taxon>
        <taxon>Spirochaetales</taxon>
        <taxon>Treponemataceae</taxon>
        <taxon>Treponema</taxon>
    </lineage>
</organism>
<name>A0A9E2L4C4_9SPIR</name>
<dbReference type="GO" id="GO:0032153">
    <property type="term" value="C:cell division site"/>
    <property type="evidence" value="ECO:0007669"/>
    <property type="project" value="UniProtKB-UniRule"/>
</dbReference>
<dbReference type="Pfam" id="PF02491">
    <property type="entry name" value="SHS2_FTSA"/>
    <property type="match status" value="1"/>
</dbReference>
<dbReference type="NCBIfam" id="TIGR01174">
    <property type="entry name" value="ftsA"/>
    <property type="match status" value="1"/>
</dbReference>
<protein>
    <recommendedName>
        <fullName evidence="5 6">Cell division protein FtsA</fullName>
    </recommendedName>
</protein>
<dbReference type="Proteomes" id="UP000823914">
    <property type="component" value="Unassembled WGS sequence"/>
</dbReference>
<dbReference type="Pfam" id="PF14450">
    <property type="entry name" value="FtsA"/>
    <property type="match status" value="1"/>
</dbReference>